<dbReference type="PROSITE" id="PS00058">
    <property type="entry name" value="DNA_MISMATCH_REPAIR_1"/>
    <property type="match status" value="1"/>
</dbReference>
<keyword evidence="8" id="KW-1185">Reference proteome</keyword>
<dbReference type="SUPFAM" id="SSF55874">
    <property type="entry name" value="ATPase domain of HSP90 chaperone/DNA topoisomerase II/histidine kinase"/>
    <property type="match status" value="1"/>
</dbReference>
<dbReference type="InterPro" id="IPR014790">
    <property type="entry name" value="MutL_C"/>
</dbReference>
<feature type="region of interest" description="Disordered" evidence="4">
    <location>
        <begin position="398"/>
        <end position="424"/>
    </location>
</feature>
<dbReference type="AlphaFoldDB" id="A0A507ECK9"/>
<dbReference type="InterPro" id="IPR020568">
    <property type="entry name" value="Ribosomal_Su5_D2-typ_SF"/>
</dbReference>
<name>A0A507ECK9_9FUNG</name>
<dbReference type="Proteomes" id="UP000318582">
    <property type="component" value="Unassembled WGS sequence"/>
</dbReference>
<evidence type="ECO:0000256" key="2">
    <source>
        <dbReference type="ARBA" id="ARBA00022763"/>
    </source>
</evidence>
<proteinExistence type="inferred from homology"/>
<evidence type="ECO:0000256" key="4">
    <source>
        <dbReference type="SAM" id="MobiDB-lite"/>
    </source>
</evidence>
<dbReference type="STRING" id="109895.A0A507ECK9"/>
<dbReference type="InterPro" id="IPR037198">
    <property type="entry name" value="MutL_C_sf"/>
</dbReference>
<dbReference type="CDD" id="cd16926">
    <property type="entry name" value="HATPase_MutL-MLH-PMS-like"/>
    <property type="match status" value="1"/>
</dbReference>
<evidence type="ECO:0000259" key="6">
    <source>
        <dbReference type="SMART" id="SM01340"/>
    </source>
</evidence>
<dbReference type="SUPFAM" id="SSF54211">
    <property type="entry name" value="Ribosomal protein S5 domain 2-like"/>
    <property type="match status" value="1"/>
</dbReference>
<dbReference type="InterPro" id="IPR013507">
    <property type="entry name" value="DNA_mismatch_S5_2-like"/>
</dbReference>
<feature type="region of interest" description="Disordered" evidence="4">
    <location>
        <begin position="453"/>
        <end position="509"/>
    </location>
</feature>
<dbReference type="InterPro" id="IPR036890">
    <property type="entry name" value="HATPase_C_sf"/>
</dbReference>
<dbReference type="GO" id="GO:0000710">
    <property type="term" value="P:meiotic mismatch repair"/>
    <property type="evidence" value="ECO:0007669"/>
    <property type="project" value="UniProtKB-ARBA"/>
</dbReference>
<evidence type="ECO:0000313" key="7">
    <source>
        <dbReference type="EMBL" id="TPX61501.1"/>
    </source>
</evidence>
<reference evidence="7 8" key="1">
    <citation type="journal article" date="2019" name="Sci. Rep.">
        <title>Comparative genomics of chytrid fungi reveal insights into the obligate biotrophic and pathogenic lifestyle of Synchytrium endobioticum.</title>
        <authorList>
            <person name="van de Vossenberg B.T.L.H."/>
            <person name="Warris S."/>
            <person name="Nguyen H.D.T."/>
            <person name="van Gent-Pelzer M.P.E."/>
            <person name="Joly D.L."/>
            <person name="van de Geest H.C."/>
            <person name="Bonants P.J.M."/>
            <person name="Smith D.S."/>
            <person name="Levesque C.A."/>
            <person name="van der Lee T.A.J."/>
        </authorList>
    </citation>
    <scope>NUCLEOTIDE SEQUENCE [LARGE SCALE GENOMIC DNA]</scope>
    <source>
        <strain evidence="7 8">CBS 809.83</strain>
    </source>
</reference>
<dbReference type="SUPFAM" id="SSF118116">
    <property type="entry name" value="DNA mismatch repair protein MutL"/>
    <property type="match status" value="1"/>
</dbReference>
<feature type="compositionally biased region" description="Polar residues" evidence="4">
    <location>
        <begin position="472"/>
        <end position="484"/>
    </location>
</feature>
<dbReference type="PANTHER" id="PTHR10073:SF52">
    <property type="entry name" value="MISMATCH REPAIR ENDONUCLEASE PMS2"/>
    <property type="match status" value="1"/>
</dbReference>
<dbReference type="Gene3D" id="3.30.1370.100">
    <property type="entry name" value="MutL, C-terminal domain, regulatory subdomain"/>
    <property type="match status" value="1"/>
</dbReference>
<feature type="domain" description="MutL C-terminal dimerisation" evidence="5">
    <location>
        <begin position="612"/>
        <end position="756"/>
    </location>
</feature>
<dbReference type="FunFam" id="3.30.565.10:FF:000014">
    <property type="entry name" value="Mismatch repair endonuclease pms1, putative"/>
    <property type="match status" value="1"/>
</dbReference>
<evidence type="ECO:0000256" key="1">
    <source>
        <dbReference type="ARBA" id="ARBA00006082"/>
    </source>
</evidence>
<dbReference type="SMART" id="SM01340">
    <property type="entry name" value="DNA_mis_repair"/>
    <property type="match status" value="1"/>
</dbReference>
<dbReference type="InterPro" id="IPR014762">
    <property type="entry name" value="DNA_mismatch_repair_CS"/>
</dbReference>
<dbReference type="GO" id="GO:0016887">
    <property type="term" value="F:ATP hydrolysis activity"/>
    <property type="evidence" value="ECO:0007669"/>
    <property type="project" value="InterPro"/>
</dbReference>
<protein>
    <recommendedName>
        <fullName evidence="3">DNA mismatch repair protein PMS1</fullName>
    </recommendedName>
</protein>
<sequence>MDIPLGLRQQITAIDQASVHKICSGQVIGDLATAVKELVENSIDAGATTVEVRLKEYGLESVEVIDNGSGIPPNDHSTLALKHYTSKISEFEDIYRVSSFGFRGEALSSLCAFAKVSVLTCTKEQMPIGTKLEYDARGNLVSSAPSARSQGTTITLSELFHSLPVRMHEFKRNVKREYAKCLSMMQAYALISTGVRLSFSNQIGKSERTRVLATHGNQLVKDNISNVFGVKVLDSLVPIDLELSSPQEAREQEQDEDEEESQSDAIRVQLTGFISRPSPQCARNSSDRQFLYINGRPCDIPKVAKAMNEIYGSFVTQKHPMAVLSLKMNTDRYDVNVTPDKRTIMLENERQIVESLKENLSNFFESMQGAYATQTPGKTNFSTSSRAVPVTYTQQSLTSLEPIRQDGSVMHVGDNDDDQEKELSDDFDVASQAPLISSGPSVRPSFLAAHLNSYNDTRKRPRDSLSLSRSPTASKRSATITSYLTRLDPPEDDDDQENDDVHGVSAGEMPRVVIAPRAPLVPPPPITTLASADLSQSSSSYARFLADISSDITVPFDAQIDIDSRAYVARRQAAKLRKCYVEPTPIAGVDDQTAVSELNRLIRKDDFRRMEVLGQFNLGFIVVRLGADLFIVDQHASDEKYNYENFKRTMKMDTQTLLKPFALDLTAQQELVAAEHQDILRNNGFHVEFDPDAPPSQRVRLLALPQSKGVSFSVKDLEELLYKLGDGADEDVRCARVNTIMASKACRTAVMIGTALDMQQMKKIILQMGEMDQPWNCPHGRPTMRHLADLTSLAASASQ</sequence>
<dbReference type="CDD" id="cd03484">
    <property type="entry name" value="MutL_Trans_hPMS_2_like"/>
    <property type="match status" value="1"/>
</dbReference>
<dbReference type="InterPro" id="IPR038973">
    <property type="entry name" value="MutL/Mlh/Pms-like"/>
</dbReference>
<dbReference type="Gene3D" id="3.30.565.10">
    <property type="entry name" value="Histidine kinase-like ATPase, C-terminal domain"/>
    <property type="match status" value="1"/>
</dbReference>
<dbReference type="Gene3D" id="3.30.1540.20">
    <property type="entry name" value="MutL, C-terminal domain, dimerisation subdomain"/>
    <property type="match status" value="1"/>
</dbReference>
<evidence type="ECO:0000256" key="3">
    <source>
        <dbReference type="ARBA" id="ARBA00070941"/>
    </source>
</evidence>
<dbReference type="FunFam" id="3.30.1540.20:FF:000019">
    <property type="entry name" value="PMS1 homolog 2, mismatch repair system component"/>
    <property type="match status" value="1"/>
</dbReference>
<keyword evidence="2" id="KW-0227">DNA damage</keyword>
<dbReference type="GO" id="GO:0032389">
    <property type="term" value="C:MutLalpha complex"/>
    <property type="evidence" value="ECO:0007669"/>
    <property type="project" value="TreeGrafter"/>
</dbReference>
<dbReference type="Pfam" id="PF13589">
    <property type="entry name" value="HATPase_c_3"/>
    <property type="match status" value="1"/>
</dbReference>
<dbReference type="GO" id="GO:0005524">
    <property type="term" value="F:ATP binding"/>
    <property type="evidence" value="ECO:0007669"/>
    <property type="project" value="InterPro"/>
</dbReference>
<dbReference type="InterPro" id="IPR042120">
    <property type="entry name" value="MutL_C_dimsub"/>
</dbReference>
<accession>A0A507ECK9</accession>
<evidence type="ECO:0000313" key="8">
    <source>
        <dbReference type="Proteomes" id="UP000318582"/>
    </source>
</evidence>
<feature type="domain" description="DNA mismatch repair protein S5" evidence="6">
    <location>
        <begin position="224"/>
        <end position="365"/>
    </location>
</feature>
<dbReference type="GO" id="GO:0030983">
    <property type="term" value="F:mismatched DNA binding"/>
    <property type="evidence" value="ECO:0007669"/>
    <property type="project" value="InterPro"/>
</dbReference>
<dbReference type="Pfam" id="PF08676">
    <property type="entry name" value="MutL_C"/>
    <property type="match status" value="1"/>
</dbReference>
<organism evidence="7 8">
    <name type="scientific">Powellomyces hirtus</name>
    <dbReference type="NCBI Taxonomy" id="109895"/>
    <lineage>
        <taxon>Eukaryota</taxon>
        <taxon>Fungi</taxon>
        <taxon>Fungi incertae sedis</taxon>
        <taxon>Chytridiomycota</taxon>
        <taxon>Chytridiomycota incertae sedis</taxon>
        <taxon>Chytridiomycetes</taxon>
        <taxon>Spizellomycetales</taxon>
        <taxon>Powellomycetaceae</taxon>
        <taxon>Powellomyces</taxon>
    </lineage>
</organism>
<feature type="compositionally biased region" description="Acidic residues" evidence="4">
    <location>
        <begin position="415"/>
        <end position="424"/>
    </location>
</feature>
<evidence type="ECO:0000259" key="5">
    <source>
        <dbReference type="SMART" id="SM00853"/>
    </source>
</evidence>
<dbReference type="EMBL" id="QEAQ01000007">
    <property type="protein sequence ID" value="TPX61501.1"/>
    <property type="molecule type" value="Genomic_DNA"/>
</dbReference>
<comment type="caution">
    <text evidence="7">The sequence shown here is derived from an EMBL/GenBank/DDBJ whole genome shotgun (WGS) entry which is preliminary data.</text>
</comment>
<dbReference type="SMART" id="SM00853">
    <property type="entry name" value="MutL_C"/>
    <property type="match status" value="1"/>
</dbReference>
<comment type="similarity">
    <text evidence="1">Belongs to the DNA mismatch repair MutL/HexB family.</text>
</comment>
<dbReference type="PANTHER" id="PTHR10073">
    <property type="entry name" value="DNA MISMATCH REPAIR PROTEIN MLH, PMS, MUTL"/>
    <property type="match status" value="1"/>
</dbReference>
<dbReference type="InterPro" id="IPR014721">
    <property type="entry name" value="Ribsml_uS5_D2-typ_fold_subgr"/>
</dbReference>
<gene>
    <name evidence="7" type="ORF">PhCBS80983_g01070</name>
</gene>
<dbReference type="FunFam" id="3.30.1370.100:FF:000001">
    <property type="entry name" value="Mismatch repair endonuclease pms1, putative"/>
    <property type="match status" value="1"/>
</dbReference>
<dbReference type="InterPro" id="IPR042121">
    <property type="entry name" value="MutL_C_regsub"/>
</dbReference>
<dbReference type="GO" id="GO:0140664">
    <property type="term" value="F:ATP-dependent DNA damage sensor activity"/>
    <property type="evidence" value="ECO:0007669"/>
    <property type="project" value="InterPro"/>
</dbReference>
<dbReference type="Gene3D" id="3.30.230.10">
    <property type="match status" value="1"/>
</dbReference>
<dbReference type="InterPro" id="IPR002099">
    <property type="entry name" value="MutL/Mlh/PMS"/>
</dbReference>
<dbReference type="Pfam" id="PF01119">
    <property type="entry name" value="DNA_mis_repair"/>
    <property type="match status" value="1"/>
</dbReference>
<dbReference type="NCBIfam" id="TIGR00585">
    <property type="entry name" value="mutl"/>
    <property type="match status" value="1"/>
</dbReference>